<protein>
    <submittedName>
        <fullName evidence="1">Uncharacterized protein</fullName>
    </submittedName>
</protein>
<organism evidence="1 2">
    <name type="scientific">Lentibacillus juripiscarius</name>
    <dbReference type="NCBI Taxonomy" id="257446"/>
    <lineage>
        <taxon>Bacteria</taxon>
        <taxon>Bacillati</taxon>
        <taxon>Bacillota</taxon>
        <taxon>Bacilli</taxon>
        <taxon>Bacillales</taxon>
        <taxon>Bacillaceae</taxon>
        <taxon>Lentibacillus</taxon>
    </lineage>
</organism>
<accession>A0ABW5VAP0</accession>
<dbReference type="Proteomes" id="UP001597502">
    <property type="component" value="Unassembled WGS sequence"/>
</dbReference>
<dbReference type="RefSeq" id="WP_382394968.1">
    <property type="nucleotide sequence ID" value="NZ_JBHUNA010000031.1"/>
</dbReference>
<keyword evidence="2" id="KW-1185">Reference proteome</keyword>
<comment type="caution">
    <text evidence="1">The sequence shown here is derived from an EMBL/GenBank/DDBJ whole genome shotgun (WGS) entry which is preliminary data.</text>
</comment>
<reference evidence="2" key="1">
    <citation type="journal article" date="2019" name="Int. J. Syst. Evol. Microbiol.">
        <title>The Global Catalogue of Microorganisms (GCM) 10K type strain sequencing project: providing services to taxonomists for standard genome sequencing and annotation.</title>
        <authorList>
            <consortium name="The Broad Institute Genomics Platform"/>
            <consortium name="The Broad Institute Genome Sequencing Center for Infectious Disease"/>
            <person name="Wu L."/>
            <person name="Ma J."/>
        </authorList>
    </citation>
    <scope>NUCLEOTIDE SEQUENCE [LARGE SCALE GENOMIC DNA]</scope>
    <source>
        <strain evidence="2">TISTR 1535</strain>
    </source>
</reference>
<gene>
    <name evidence="1" type="ORF">ACFSUO_13405</name>
</gene>
<sequence>MLGFLINDEEQKEMEYVIKRELEELLMDMEDSRIDAMVKDAMKERYQTMFNLYRRVANQQECMKYIPKRSDHQ</sequence>
<dbReference type="EMBL" id="JBHUNA010000031">
    <property type="protein sequence ID" value="MFD2761949.1"/>
    <property type="molecule type" value="Genomic_DNA"/>
</dbReference>
<name>A0ABW5VAP0_9BACI</name>
<evidence type="ECO:0000313" key="2">
    <source>
        <dbReference type="Proteomes" id="UP001597502"/>
    </source>
</evidence>
<proteinExistence type="predicted"/>
<evidence type="ECO:0000313" key="1">
    <source>
        <dbReference type="EMBL" id="MFD2761949.1"/>
    </source>
</evidence>